<dbReference type="EMBL" id="LAZR01028037">
    <property type="protein sequence ID" value="KKL63824.1"/>
    <property type="molecule type" value="Genomic_DNA"/>
</dbReference>
<evidence type="ECO:0000313" key="1">
    <source>
        <dbReference type="EMBL" id="KKL63824.1"/>
    </source>
</evidence>
<sequence length="99" mass="11209">MEKTLMYSIHGVTGAVQEHRLPWDRNNKDSVAKFDKYLKRGFTFERPVVAVVPEPAAANVEKLVVTGLTVPGGHYFCPKCKKVHRETSKLGARHLKHRV</sequence>
<organism evidence="1">
    <name type="scientific">marine sediment metagenome</name>
    <dbReference type="NCBI Taxonomy" id="412755"/>
    <lineage>
        <taxon>unclassified sequences</taxon>
        <taxon>metagenomes</taxon>
        <taxon>ecological metagenomes</taxon>
    </lineage>
</organism>
<proteinExistence type="predicted"/>
<accession>A0A0F9DQ67</accession>
<reference evidence="1" key="1">
    <citation type="journal article" date="2015" name="Nature">
        <title>Complex archaea that bridge the gap between prokaryotes and eukaryotes.</title>
        <authorList>
            <person name="Spang A."/>
            <person name="Saw J.H."/>
            <person name="Jorgensen S.L."/>
            <person name="Zaremba-Niedzwiedzka K."/>
            <person name="Martijn J."/>
            <person name="Lind A.E."/>
            <person name="van Eijk R."/>
            <person name="Schleper C."/>
            <person name="Guy L."/>
            <person name="Ettema T.J."/>
        </authorList>
    </citation>
    <scope>NUCLEOTIDE SEQUENCE</scope>
</reference>
<name>A0A0F9DQ67_9ZZZZ</name>
<dbReference type="AlphaFoldDB" id="A0A0F9DQ67"/>
<protein>
    <submittedName>
        <fullName evidence="1">Uncharacterized protein</fullName>
    </submittedName>
</protein>
<gene>
    <name evidence="1" type="ORF">LCGC14_2171290</name>
</gene>
<comment type="caution">
    <text evidence="1">The sequence shown here is derived from an EMBL/GenBank/DDBJ whole genome shotgun (WGS) entry which is preliminary data.</text>
</comment>